<reference evidence="2" key="1">
    <citation type="submission" date="2025-08" db="UniProtKB">
        <authorList>
            <consortium name="RefSeq"/>
        </authorList>
    </citation>
    <scope>IDENTIFICATION</scope>
    <source>
        <strain evidence="2">11010-0011.00</strain>
        <tissue evidence="2">Whole body</tissue>
    </source>
</reference>
<keyword evidence="1" id="KW-1185">Reference proteome</keyword>
<name>A0A6J2TYI7_DROLE</name>
<proteinExistence type="predicted"/>
<dbReference type="Proteomes" id="UP000504634">
    <property type="component" value="Unplaced"/>
</dbReference>
<dbReference type="GeneID" id="115629294"/>
<sequence length="191" mass="21431">MAKSLTNRRYHPPVPKKSPTSFMDLGTCMRYIALTRSGSVRSTPAPTMNKTSIFVTLSSDSPSSGIQRLYASTPRGCQNRPQILLNRLNIPLLWTSARKVAAFGVNLIPTYLVPASFHPGPHNKPLYRLTLQRGLVFPRQAFLEELRMEPNRTAAKNLCQNTRSVQVMGIRKIPLLWPPLDTPLQFETAFA</sequence>
<accession>A0A6J2TYI7</accession>
<gene>
    <name evidence="2" type="primary">LOC115629294</name>
</gene>
<evidence type="ECO:0000313" key="1">
    <source>
        <dbReference type="Proteomes" id="UP000504634"/>
    </source>
</evidence>
<organism evidence="1 2">
    <name type="scientific">Drosophila lebanonensis</name>
    <name type="common">Fruit fly</name>
    <name type="synonym">Scaptodrosophila lebanonensis</name>
    <dbReference type="NCBI Taxonomy" id="7225"/>
    <lineage>
        <taxon>Eukaryota</taxon>
        <taxon>Metazoa</taxon>
        <taxon>Ecdysozoa</taxon>
        <taxon>Arthropoda</taxon>
        <taxon>Hexapoda</taxon>
        <taxon>Insecta</taxon>
        <taxon>Pterygota</taxon>
        <taxon>Neoptera</taxon>
        <taxon>Endopterygota</taxon>
        <taxon>Diptera</taxon>
        <taxon>Brachycera</taxon>
        <taxon>Muscomorpha</taxon>
        <taxon>Ephydroidea</taxon>
        <taxon>Drosophilidae</taxon>
        <taxon>Scaptodrosophila</taxon>
    </lineage>
</organism>
<dbReference type="AlphaFoldDB" id="A0A6J2TYI7"/>
<protein>
    <submittedName>
        <fullName evidence="2">Uncharacterized protein LOC115629294 isoform X1</fullName>
    </submittedName>
</protein>
<dbReference type="RefSeq" id="XP_030381596.1">
    <property type="nucleotide sequence ID" value="XM_030525736.1"/>
</dbReference>
<evidence type="ECO:0000313" key="2">
    <source>
        <dbReference type="RefSeq" id="XP_030381596.1"/>
    </source>
</evidence>